<dbReference type="AlphaFoldDB" id="A0A268EW25"/>
<evidence type="ECO:0000313" key="2">
    <source>
        <dbReference type="EMBL" id="MUG68449.1"/>
    </source>
</evidence>
<dbReference type="Pfam" id="PF13215">
    <property type="entry name" value="DUF4023"/>
    <property type="match status" value="1"/>
</dbReference>
<dbReference type="InterPro" id="IPR025097">
    <property type="entry name" value="DUF4023"/>
</dbReference>
<dbReference type="Proteomes" id="UP000215596">
    <property type="component" value="Unassembled WGS sequence"/>
</dbReference>
<keyword evidence="5" id="KW-1185">Reference proteome</keyword>
<dbReference type="EMBL" id="WOAA01000027">
    <property type="protein sequence ID" value="MUG68449.1"/>
    <property type="molecule type" value="Genomic_DNA"/>
</dbReference>
<reference evidence="2 5" key="2">
    <citation type="submission" date="2019-11" db="EMBL/GenBank/DDBJ databases">
        <title>Draft genome sequences of five Paenibacillus species of dairy origin.</title>
        <authorList>
            <person name="Olajide A.M."/>
            <person name="Chen S."/>
            <person name="Lapointe G."/>
        </authorList>
    </citation>
    <scope>NUCLEOTIDE SEQUENCE [LARGE SCALE GENOMIC DNA]</scope>
    <source>
        <strain evidence="2 5">3CS1</strain>
    </source>
</reference>
<accession>A0A268EW25</accession>
<dbReference type="OrthoDB" id="2631586at2"/>
<dbReference type="Proteomes" id="UP000435177">
    <property type="component" value="Unassembled WGS sequence"/>
</dbReference>
<dbReference type="EMBL" id="NPBY01000030">
    <property type="protein sequence ID" value="PAD77322.1"/>
    <property type="molecule type" value="Genomic_DNA"/>
</dbReference>
<sequence length="44" mass="5059">MDSSTHEFVEKMNENAEKARRNQEQHGHGTPSSKLPNKQHGTRK</sequence>
<feature type="region of interest" description="Disordered" evidence="1">
    <location>
        <begin position="1"/>
        <end position="44"/>
    </location>
</feature>
<evidence type="ECO:0000256" key="1">
    <source>
        <dbReference type="SAM" id="MobiDB-lite"/>
    </source>
</evidence>
<evidence type="ECO:0000313" key="4">
    <source>
        <dbReference type="Proteomes" id="UP000215596"/>
    </source>
</evidence>
<name>A0A268EW25_9BACL</name>
<evidence type="ECO:0000313" key="3">
    <source>
        <dbReference type="EMBL" id="PAD77322.1"/>
    </source>
</evidence>
<gene>
    <name evidence="3" type="ORF">CHH67_09965</name>
    <name evidence="2" type="ORF">GNP94_20965</name>
</gene>
<dbReference type="RefSeq" id="WP_095265021.1">
    <property type="nucleotide sequence ID" value="NZ_NPBY01000030.1"/>
</dbReference>
<comment type="caution">
    <text evidence="3">The sequence shown here is derived from an EMBL/GenBank/DDBJ whole genome shotgun (WGS) entry which is preliminary data.</text>
</comment>
<organism evidence="3 4">
    <name type="scientific">Paenibacillus campinasensis</name>
    <dbReference type="NCBI Taxonomy" id="66347"/>
    <lineage>
        <taxon>Bacteria</taxon>
        <taxon>Bacillati</taxon>
        <taxon>Bacillota</taxon>
        <taxon>Bacilli</taxon>
        <taxon>Bacillales</taxon>
        <taxon>Paenibacillaceae</taxon>
        <taxon>Paenibacillus</taxon>
    </lineage>
</organism>
<protein>
    <submittedName>
        <fullName evidence="3">DUF4023 domain-containing protein</fullName>
    </submittedName>
</protein>
<proteinExistence type="predicted"/>
<feature type="compositionally biased region" description="Basic and acidic residues" evidence="1">
    <location>
        <begin position="1"/>
        <end position="27"/>
    </location>
</feature>
<evidence type="ECO:0000313" key="5">
    <source>
        <dbReference type="Proteomes" id="UP000435177"/>
    </source>
</evidence>
<reference evidence="3 4" key="1">
    <citation type="submission" date="2017-07" db="EMBL/GenBank/DDBJ databases">
        <title>Isolation and whole genome analysis of endospore-forming bacteria from heroin.</title>
        <authorList>
            <person name="Kalinowski J."/>
            <person name="Ahrens B."/>
            <person name="Al-Dilaimi A."/>
            <person name="Winkler A."/>
            <person name="Wibberg D."/>
            <person name="Schleenbecker U."/>
            <person name="Ruckert C."/>
            <person name="Wolfel R."/>
            <person name="Grass G."/>
        </authorList>
    </citation>
    <scope>NUCLEOTIDE SEQUENCE [LARGE SCALE GENOMIC DNA]</scope>
    <source>
        <strain evidence="3 4">7537-G1</strain>
    </source>
</reference>